<feature type="signal peptide" evidence="1">
    <location>
        <begin position="1"/>
        <end position="28"/>
    </location>
</feature>
<reference evidence="2 3" key="1">
    <citation type="journal article" date="2019" name="Nat. Commun.">
        <title>Gram positive-like bacteriocins with broad spectrum anti-Bacteroidales activity encoded on mobile elements of the human gut microbiota.</title>
        <authorList>
            <person name="Bechon N."/>
            <person name="Coyne M.J.Jr."/>
            <person name="Laclare-Mceneany V."/>
            <person name="Chatzidaki-Livanis M."/>
            <person name="Ghigo J.-M."/>
            <person name="Comstock L.E."/>
        </authorList>
    </citation>
    <scope>NUCLEOTIDE SEQUENCE [LARGE SCALE GENOMIC DNA]</scope>
    <source>
        <strain evidence="2 3">CL01T12C17</strain>
    </source>
</reference>
<organism evidence="2 3">
    <name type="scientific">Phocaeicola vulgatus</name>
    <name type="common">Bacteroides vulgatus</name>
    <dbReference type="NCBI Taxonomy" id="821"/>
    <lineage>
        <taxon>Bacteria</taxon>
        <taxon>Pseudomonadati</taxon>
        <taxon>Bacteroidota</taxon>
        <taxon>Bacteroidia</taxon>
        <taxon>Bacteroidales</taxon>
        <taxon>Bacteroidaceae</taxon>
        <taxon>Phocaeicola</taxon>
    </lineage>
</organism>
<dbReference type="Proteomes" id="UP000408523">
    <property type="component" value="Unassembled WGS sequence"/>
</dbReference>
<keyword evidence="1" id="KW-0732">Signal</keyword>
<evidence type="ECO:0000256" key="1">
    <source>
        <dbReference type="SAM" id="SignalP"/>
    </source>
</evidence>
<gene>
    <name evidence="2" type="ORF">EH214_01940</name>
</gene>
<dbReference type="AlphaFoldDB" id="A0A663A0Q9"/>
<evidence type="ECO:0000313" key="2">
    <source>
        <dbReference type="EMBL" id="TSE48785.1"/>
    </source>
</evidence>
<evidence type="ECO:0008006" key="4">
    <source>
        <dbReference type="Google" id="ProtNLM"/>
    </source>
</evidence>
<dbReference type="EMBL" id="RWHZ01000022">
    <property type="protein sequence ID" value="TSE48785.1"/>
    <property type="molecule type" value="Genomic_DNA"/>
</dbReference>
<proteinExistence type="predicted"/>
<feature type="chain" id="PRO_5025040406" description="DUF5689 domain-containing protein" evidence="1">
    <location>
        <begin position="29"/>
        <end position="189"/>
    </location>
</feature>
<accession>A0A663A0Q9</accession>
<comment type="caution">
    <text evidence="2">The sequence shown here is derived from an EMBL/GenBank/DDBJ whole genome shotgun (WGS) entry which is preliminary data.</text>
</comment>
<protein>
    <recommendedName>
        <fullName evidence="4">DUF5689 domain-containing protein</fullName>
    </recommendedName>
</protein>
<sequence precursor="true">MLNLNYVKMKKMRFLLVLLVGISIVSCTNDLDEMLGTQNLQTRSVEPRFTGNISESQAIALMNKFLDAPSFFYFEDVIGFDPTTSISTGSFTVNRNGKTIHVRSIQVGVIGKNGKYGVYGTPVTSKEFYSLRNGMVLHGEPIYEENDVERANPVGMRYYYTTNDVNHSQNCWIAINWADASTFESIIGW</sequence>
<name>A0A663A0Q9_PHOVU</name>
<evidence type="ECO:0000313" key="3">
    <source>
        <dbReference type="Proteomes" id="UP000408523"/>
    </source>
</evidence>